<organism evidence="1 2">
    <name type="scientific">Bacillus badius</name>
    <dbReference type="NCBI Taxonomy" id="1455"/>
    <lineage>
        <taxon>Bacteria</taxon>
        <taxon>Bacillati</taxon>
        <taxon>Bacillota</taxon>
        <taxon>Bacilli</taxon>
        <taxon>Bacillales</taxon>
        <taxon>Bacillaceae</taxon>
        <taxon>Pseudobacillus</taxon>
    </lineage>
</organism>
<sequence>MSEGKVCFHQKEPFSFLYCYRRERFFLLDKTVLLGFM</sequence>
<dbReference type="EMBL" id="JXLP01000014">
    <property type="protein sequence ID" value="KIL77507.1"/>
    <property type="molecule type" value="Genomic_DNA"/>
</dbReference>
<evidence type="ECO:0000313" key="2">
    <source>
        <dbReference type="Proteomes" id="UP000031982"/>
    </source>
</evidence>
<accession>A0ABR5ARX9</accession>
<proteinExistence type="predicted"/>
<gene>
    <name evidence="1" type="ORF">SD77_1493</name>
</gene>
<keyword evidence="2" id="KW-1185">Reference proteome</keyword>
<protein>
    <submittedName>
        <fullName evidence="1">Uncharacterized protein</fullName>
    </submittedName>
</protein>
<dbReference type="Proteomes" id="UP000031982">
    <property type="component" value="Unassembled WGS sequence"/>
</dbReference>
<comment type="caution">
    <text evidence="1">The sequence shown here is derived from an EMBL/GenBank/DDBJ whole genome shotgun (WGS) entry which is preliminary data.</text>
</comment>
<reference evidence="1 2" key="1">
    <citation type="submission" date="2015-01" db="EMBL/GenBank/DDBJ databases">
        <title>Genome Assembly of Bacillus badius MTCC 1458.</title>
        <authorList>
            <person name="Verma A."/>
            <person name="Khatri I."/>
            <person name="Mual P."/>
            <person name="Subramanian S."/>
            <person name="Krishnamurthi S."/>
        </authorList>
    </citation>
    <scope>NUCLEOTIDE SEQUENCE [LARGE SCALE GENOMIC DNA]</scope>
    <source>
        <strain evidence="1 2">MTCC 1458</strain>
    </source>
</reference>
<evidence type="ECO:0000313" key="1">
    <source>
        <dbReference type="EMBL" id="KIL77507.1"/>
    </source>
</evidence>
<name>A0ABR5ARX9_BACBA</name>